<dbReference type="SUPFAM" id="SSF63712">
    <property type="entry name" value="Nicotinic receptor ligand binding domain-like"/>
    <property type="match status" value="1"/>
</dbReference>
<evidence type="ECO:0008006" key="7">
    <source>
        <dbReference type="Google" id="ProtNLM"/>
    </source>
</evidence>
<proteinExistence type="predicted"/>
<dbReference type="OrthoDB" id="8182187at2759"/>
<organism evidence="5 6">
    <name type="scientific">Callosobruchus maculatus</name>
    <name type="common">Southern cowpea weevil</name>
    <name type="synonym">Pulse bruchid</name>
    <dbReference type="NCBI Taxonomy" id="64391"/>
    <lineage>
        <taxon>Eukaryota</taxon>
        <taxon>Metazoa</taxon>
        <taxon>Ecdysozoa</taxon>
        <taxon>Arthropoda</taxon>
        <taxon>Hexapoda</taxon>
        <taxon>Insecta</taxon>
        <taxon>Pterygota</taxon>
        <taxon>Neoptera</taxon>
        <taxon>Endopterygota</taxon>
        <taxon>Coleoptera</taxon>
        <taxon>Polyphaga</taxon>
        <taxon>Cucujiformia</taxon>
        <taxon>Chrysomeloidea</taxon>
        <taxon>Chrysomelidae</taxon>
        <taxon>Bruchinae</taxon>
        <taxon>Bruchini</taxon>
        <taxon>Callosobruchus</taxon>
    </lineage>
</organism>
<reference evidence="5 6" key="1">
    <citation type="submission" date="2019-01" db="EMBL/GenBank/DDBJ databases">
        <authorList>
            <person name="Sayadi A."/>
        </authorList>
    </citation>
    <scope>NUCLEOTIDE SEQUENCE [LARGE SCALE GENOMIC DNA]</scope>
</reference>
<keyword evidence="2" id="KW-0732">Signal</keyword>
<dbReference type="Pfam" id="PF02931">
    <property type="entry name" value="Neur_chan_LBD"/>
    <property type="match status" value="1"/>
</dbReference>
<dbReference type="GO" id="GO:0005230">
    <property type="term" value="F:extracellular ligand-gated monoatomic ion channel activity"/>
    <property type="evidence" value="ECO:0007669"/>
    <property type="project" value="InterPro"/>
</dbReference>
<dbReference type="GO" id="GO:0016020">
    <property type="term" value="C:membrane"/>
    <property type="evidence" value="ECO:0007669"/>
    <property type="project" value="InterPro"/>
</dbReference>
<feature type="transmembrane region" description="Helical" evidence="1">
    <location>
        <begin position="463"/>
        <end position="484"/>
    </location>
</feature>
<feature type="domain" description="Neurotransmitter-gated ion-channel ligand-binding" evidence="3">
    <location>
        <begin position="199"/>
        <end position="383"/>
    </location>
</feature>
<keyword evidence="6" id="KW-1185">Reference proteome</keyword>
<dbReference type="PANTHER" id="PTHR36695:SF12">
    <property type="entry name" value="AGAP008648-PA"/>
    <property type="match status" value="1"/>
</dbReference>
<protein>
    <recommendedName>
        <fullName evidence="7">Neurotransmitter-gated ion-channel ligand-binding domain-containing protein</fullName>
    </recommendedName>
</protein>
<accession>A0A653CC48</accession>
<dbReference type="PANTHER" id="PTHR36695">
    <property type="entry name" value="AGAP008648-PA"/>
    <property type="match status" value="1"/>
</dbReference>
<dbReference type="AlphaFoldDB" id="A0A653CC48"/>
<dbReference type="InterPro" id="IPR036734">
    <property type="entry name" value="Neur_chan_lig-bd_sf"/>
</dbReference>
<gene>
    <name evidence="5" type="ORF">CALMAC_LOCUS7946</name>
</gene>
<feature type="transmembrane region" description="Helical" evidence="1">
    <location>
        <begin position="535"/>
        <end position="558"/>
    </location>
</feature>
<keyword evidence="1" id="KW-0812">Transmembrane</keyword>
<feature type="chain" id="PRO_5024823597" description="Neurotransmitter-gated ion-channel ligand-binding domain-containing protein" evidence="2">
    <location>
        <begin position="19"/>
        <end position="562"/>
    </location>
</feature>
<dbReference type="InterPro" id="IPR038050">
    <property type="entry name" value="Neuro_actylchol_rec"/>
</dbReference>
<keyword evidence="1" id="KW-1133">Transmembrane helix</keyword>
<evidence type="ECO:0000313" key="5">
    <source>
        <dbReference type="EMBL" id="VEN45521.1"/>
    </source>
</evidence>
<feature type="transmembrane region" description="Helical" evidence="1">
    <location>
        <begin position="399"/>
        <end position="420"/>
    </location>
</feature>
<feature type="transmembrane region" description="Helical" evidence="1">
    <location>
        <begin position="432"/>
        <end position="451"/>
    </location>
</feature>
<evidence type="ECO:0000256" key="1">
    <source>
        <dbReference type="SAM" id="Phobius"/>
    </source>
</evidence>
<dbReference type="EMBL" id="CAACVG010007452">
    <property type="protein sequence ID" value="VEN45521.1"/>
    <property type="molecule type" value="Genomic_DNA"/>
</dbReference>
<feature type="signal peptide" evidence="2">
    <location>
        <begin position="1"/>
        <end position="18"/>
    </location>
</feature>
<feature type="domain" description="Farnesoic acid O-methyl transferase" evidence="4">
    <location>
        <begin position="57"/>
        <end position="184"/>
    </location>
</feature>
<dbReference type="InterPro" id="IPR022041">
    <property type="entry name" value="Methyltransf_FA"/>
</dbReference>
<dbReference type="CDD" id="cd18989">
    <property type="entry name" value="LGIC_ECD_cation"/>
    <property type="match status" value="1"/>
</dbReference>
<dbReference type="Gene3D" id="2.70.170.10">
    <property type="entry name" value="Neurotransmitter-gated ion-channel ligand-binding domain"/>
    <property type="match status" value="1"/>
</dbReference>
<dbReference type="Pfam" id="PF12248">
    <property type="entry name" value="Methyltransf_FA"/>
    <property type="match status" value="1"/>
</dbReference>
<dbReference type="Proteomes" id="UP000410492">
    <property type="component" value="Unassembled WGS sequence"/>
</dbReference>
<evidence type="ECO:0000313" key="6">
    <source>
        <dbReference type="Proteomes" id="UP000410492"/>
    </source>
</evidence>
<evidence type="ECO:0000256" key="2">
    <source>
        <dbReference type="SAM" id="SignalP"/>
    </source>
</evidence>
<evidence type="ECO:0000259" key="4">
    <source>
        <dbReference type="Pfam" id="PF12248"/>
    </source>
</evidence>
<sequence>MNGFVYLCALLCLTGVTGSVFKPKDNLTDLSHCTVDYSQSGSVYKTFYDLADNLVEGNETLQLDFHFAVLAPSDAHILLSPSDPVSKDDSVYEIVIGAGGNTFCDIRRKQKSDVKASVRIKDLLSALDPRFFWIHITKEGVVDVGKEGEELPFISWIDPDPLPLKYISFSTWSGIEAKWFFNCKWKQIEKVEESLTFTEKLRRDLLFYYDPYVRPVENITTITRIAMSLQINHISLDEHQGSLELFGTSKLAWHDEKLRWDPSEYGELDVLHIFRREIWQPDLALLNAIGDVRDITHDTMVVAHSSGLVEWNPPIHLKVWCNGEDLGAWPSDTHSCSPIIGIIRDYHNIRLEFNRNESTLSYRDSSEWKIVTGDVSIRSSSADFPVFEIMLILQRNSNAYNIIFFTPFIFIAISVLATFWMDPLGKMKISVCCGQMIVTVIMLLVLAIVTPKHPSHVPFLVSLYSYTLLALLFAVIISTVVVNLCRNVKNAPLPHLMCRILTSNFLSTYFCLPKSEMPLNYGKMSDKTENLQSMWFLLGLLIDRIFFWVYLSLVAYAISCYY</sequence>
<name>A0A653CC48_CALMS</name>
<dbReference type="InterPro" id="IPR006202">
    <property type="entry name" value="Neur_chan_lig-bd"/>
</dbReference>
<keyword evidence="1" id="KW-0472">Membrane</keyword>
<dbReference type="Gene3D" id="1.20.58.390">
    <property type="entry name" value="Neurotransmitter-gated ion-channel transmembrane domain"/>
    <property type="match status" value="1"/>
</dbReference>
<evidence type="ECO:0000259" key="3">
    <source>
        <dbReference type="Pfam" id="PF02931"/>
    </source>
</evidence>